<dbReference type="PANTHER" id="PTHR10746">
    <property type="entry name" value="50S RIBOSOMAL PROTEIN L4"/>
    <property type="match status" value="1"/>
</dbReference>
<dbReference type="EMBL" id="CAXLJL010000312">
    <property type="protein sequence ID" value="CAL5136415.1"/>
    <property type="molecule type" value="Genomic_DNA"/>
</dbReference>
<evidence type="ECO:0000256" key="1">
    <source>
        <dbReference type="ARBA" id="ARBA00010528"/>
    </source>
</evidence>
<dbReference type="InterPro" id="IPR013005">
    <property type="entry name" value="Ribosomal_uL4-like"/>
</dbReference>
<evidence type="ECO:0000256" key="4">
    <source>
        <dbReference type="ARBA" id="ARBA00040565"/>
    </source>
</evidence>
<sequence>MIRHIWFSAVKAKWPASSLTYMSNKCRTSSRKHELPNTDIVGTSVGLEHLPFEVPLLTGRTLGPRVYCSSNSIPRQAWLETLKPVAVPGSSAPYAPVGLLDLHPDIFAVFPRLDLVHKNLYWQAHYRMVDWRCITTRAELPYRSNRKPWPQKGTGRARHGNRRTHIWVGGGQCKGPRGPESFFSVLPRDVRLNGLLTMLTVKHSQDDLHIVDNLDLSESLEQQAKAIVQEALTSEADALSLDDPVSAVSRVRAYRLTKAMNESATYLRQLVDNRRWGPSVLFVTDESVDSVLPIPSPGEHSRIDSSKVLDLSEASSLAIHLACSAYAHHVEAEISPEASAFQFEDPAPRASHPGRGLTLMPLHGLNVWSLVHHDTVVLTLNCLEKLESRLLEALTMVVRDESVDSVALKPMPGDWLPPIERGEFEDNKDTDVPSSRHFSEPIGSEYWQKVKLS</sequence>
<dbReference type="SUPFAM" id="SSF52166">
    <property type="entry name" value="Ribosomal protein L4"/>
    <property type="match status" value="2"/>
</dbReference>
<dbReference type="InterPro" id="IPR023574">
    <property type="entry name" value="Ribosomal_uL4_dom_sf"/>
</dbReference>
<comment type="similarity">
    <text evidence="1">Belongs to the universal ribosomal protein uL4 family.</text>
</comment>
<dbReference type="PANTHER" id="PTHR10746:SF6">
    <property type="entry name" value="LARGE RIBOSOMAL SUBUNIT PROTEIN UL4M"/>
    <property type="match status" value="1"/>
</dbReference>
<organism evidence="6 7">
    <name type="scientific">Calicophoron daubneyi</name>
    <name type="common">Rumen fluke</name>
    <name type="synonym">Paramphistomum daubneyi</name>
    <dbReference type="NCBI Taxonomy" id="300641"/>
    <lineage>
        <taxon>Eukaryota</taxon>
        <taxon>Metazoa</taxon>
        <taxon>Spiralia</taxon>
        <taxon>Lophotrochozoa</taxon>
        <taxon>Platyhelminthes</taxon>
        <taxon>Trematoda</taxon>
        <taxon>Digenea</taxon>
        <taxon>Plagiorchiida</taxon>
        <taxon>Pronocephalata</taxon>
        <taxon>Paramphistomoidea</taxon>
        <taxon>Paramphistomidae</taxon>
        <taxon>Calicophoron</taxon>
    </lineage>
</organism>
<evidence type="ECO:0000313" key="6">
    <source>
        <dbReference type="EMBL" id="CAL5136415.1"/>
    </source>
</evidence>
<feature type="compositionally biased region" description="Basic and acidic residues" evidence="5">
    <location>
        <begin position="420"/>
        <end position="431"/>
    </location>
</feature>
<comment type="caution">
    <text evidence="6">The sequence shown here is derived from an EMBL/GenBank/DDBJ whole genome shotgun (WGS) entry which is preliminary data.</text>
</comment>
<proteinExistence type="inferred from homology"/>
<evidence type="ECO:0000256" key="2">
    <source>
        <dbReference type="ARBA" id="ARBA00022980"/>
    </source>
</evidence>
<protein>
    <recommendedName>
        <fullName evidence="4">Large ribosomal subunit protein uL4m</fullName>
    </recommendedName>
</protein>
<dbReference type="AlphaFoldDB" id="A0AAV2TGY9"/>
<evidence type="ECO:0000256" key="3">
    <source>
        <dbReference type="ARBA" id="ARBA00023274"/>
    </source>
</evidence>
<keyword evidence="3" id="KW-0687">Ribonucleoprotein</keyword>
<name>A0AAV2TGY9_CALDB</name>
<dbReference type="GO" id="GO:1990904">
    <property type="term" value="C:ribonucleoprotein complex"/>
    <property type="evidence" value="ECO:0007669"/>
    <property type="project" value="UniProtKB-KW"/>
</dbReference>
<evidence type="ECO:0000313" key="7">
    <source>
        <dbReference type="Proteomes" id="UP001497525"/>
    </source>
</evidence>
<accession>A0AAV2TGY9</accession>
<keyword evidence="2" id="KW-0689">Ribosomal protein</keyword>
<dbReference type="GO" id="GO:0003735">
    <property type="term" value="F:structural constituent of ribosome"/>
    <property type="evidence" value="ECO:0007669"/>
    <property type="project" value="InterPro"/>
</dbReference>
<dbReference type="Proteomes" id="UP001497525">
    <property type="component" value="Unassembled WGS sequence"/>
</dbReference>
<dbReference type="Gene3D" id="3.40.1370.10">
    <property type="match status" value="1"/>
</dbReference>
<dbReference type="GO" id="GO:0005840">
    <property type="term" value="C:ribosome"/>
    <property type="evidence" value="ECO:0007669"/>
    <property type="project" value="UniProtKB-KW"/>
</dbReference>
<feature type="region of interest" description="Disordered" evidence="5">
    <location>
        <begin position="418"/>
        <end position="439"/>
    </location>
</feature>
<dbReference type="Pfam" id="PF00573">
    <property type="entry name" value="Ribosomal_L4"/>
    <property type="match status" value="1"/>
</dbReference>
<evidence type="ECO:0000256" key="5">
    <source>
        <dbReference type="SAM" id="MobiDB-lite"/>
    </source>
</evidence>
<reference evidence="6" key="1">
    <citation type="submission" date="2024-06" db="EMBL/GenBank/DDBJ databases">
        <authorList>
            <person name="Liu X."/>
            <person name="Lenzi L."/>
            <person name="Haldenby T S."/>
            <person name="Uol C."/>
        </authorList>
    </citation>
    <scope>NUCLEOTIDE SEQUENCE</scope>
</reference>
<dbReference type="GO" id="GO:0006412">
    <property type="term" value="P:translation"/>
    <property type="evidence" value="ECO:0007669"/>
    <property type="project" value="InterPro"/>
</dbReference>
<dbReference type="InterPro" id="IPR002136">
    <property type="entry name" value="Ribosomal_uL4"/>
</dbReference>
<gene>
    <name evidence="6" type="ORF">CDAUBV1_LOCUS10510</name>
</gene>